<accession>K9E4D0</accession>
<keyword evidence="3" id="KW-1185">Reference proteome</keyword>
<dbReference type="OrthoDB" id="9799278at2"/>
<dbReference type="Proteomes" id="UP000009872">
    <property type="component" value="Unassembled WGS sequence"/>
</dbReference>
<comment type="caution">
    <text evidence="2">The sequence shown here is derived from an EMBL/GenBank/DDBJ whole genome shotgun (WGS) entry which is preliminary data.</text>
</comment>
<dbReference type="InterPro" id="IPR007345">
    <property type="entry name" value="Polysacch_pyruvyl_Trfase"/>
</dbReference>
<proteinExistence type="predicted"/>
<name>K9E4D0_9BACE</name>
<feature type="domain" description="Polysaccharide pyruvyl transferase" evidence="1">
    <location>
        <begin position="14"/>
        <end position="313"/>
    </location>
</feature>
<dbReference type="eggNOG" id="COG2327">
    <property type="taxonomic scope" value="Bacteria"/>
</dbReference>
<dbReference type="EMBL" id="ADLF01000003">
    <property type="protein sequence ID" value="EKU91889.1"/>
    <property type="molecule type" value="Genomic_DNA"/>
</dbReference>
<dbReference type="HOGENOM" id="CLU_025617_1_0_10"/>
<evidence type="ECO:0000313" key="3">
    <source>
        <dbReference type="Proteomes" id="UP000009872"/>
    </source>
</evidence>
<reference evidence="2 3" key="1">
    <citation type="submission" date="2012-09" db="EMBL/GenBank/DDBJ databases">
        <title>The Genome Sequence of Bacteroides oleiciplenus YIT 12058.</title>
        <authorList>
            <consortium name="The Broad Institute Genome Sequencing Platform"/>
            <person name="Earl A."/>
            <person name="Ward D."/>
            <person name="Feldgarden M."/>
            <person name="Gevers D."/>
            <person name="Morotomi M."/>
            <person name="Walker B."/>
            <person name="Young S.K."/>
            <person name="Zeng Q."/>
            <person name="Gargeya S."/>
            <person name="Fitzgerald M."/>
            <person name="Haas B."/>
            <person name="Abouelleil A."/>
            <person name="Alvarado L."/>
            <person name="Arachchi H.M."/>
            <person name="Berlin A.M."/>
            <person name="Chapman S.B."/>
            <person name="Goldberg J."/>
            <person name="Griggs A."/>
            <person name="Gujja S."/>
            <person name="Hansen M."/>
            <person name="Howarth C."/>
            <person name="Imamovic A."/>
            <person name="Larimer J."/>
            <person name="McCowen C."/>
            <person name="Montmayeur A."/>
            <person name="Murphy C."/>
            <person name="Neiman D."/>
            <person name="Pearson M."/>
            <person name="Priest M."/>
            <person name="Roberts A."/>
            <person name="Saif S."/>
            <person name="Shea T."/>
            <person name="Sisk P."/>
            <person name="Sykes S."/>
            <person name="Wortman J."/>
            <person name="Nusbaum C."/>
            <person name="Birren B."/>
        </authorList>
    </citation>
    <scope>NUCLEOTIDE SEQUENCE [LARGE SCALE GENOMIC DNA]</scope>
    <source>
        <strain evidence="2 3">YIT 12058</strain>
    </source>
</reference>
<dbReference type="STRING" id="742727.HMPREF9447_00875"/>
<dbReference type="PATRIC" id="fig|742727.4.peg.877"/>
<gene>
    <name evidence="2" type="ORF">HMPREF9447_00875</name>
</gene>
<organism evidence="2 3">
    <name type="scientific">Bacteroides oleiciplenus YIT 12058</name>
    <dbReference type="NCBI Taxonomy" id="742727"/>
    <lineage>
        <taxon>Bacteria</taxon>
        <taxon>Pseudomonadati</taxon>
        <taxon>Bacteroidota</taxon>
        <taxon>Bacteroidia</taxon>
        <taxon>Bacteroidales</taxon>
        <taxon>Bacteroidaceae</taxon>
        <taxon>Bacteroides</taxon>
    </lineage>
</organism>
<evidence type="ECO:0000259" key="1">
    <source>
        <dbReference type="Pfam" id="PF04230"/>
    </source>
</evidence>
<sequence>MKKIGILTFHDVVNYGAALQAYALQESIRKIGCQVEILDYHEQCAGMPNQHFSLFSRVYTKLKLLNSINYNISLLKCALYSSRCKKQLFSDFRKKYMRLSSKTLFSFNDLKNIESDYDGIIVGSDMVWTKIGQDMNVFFLQFTPVRKRLSYAASLTGTQNLTSTDDAEYKKRFDEFNKIACRESEGVEYVKRVSGRNAIQTVDPTLLLSKGDWKSLLSLTITNERYILVYMFGGLSKEIRLKLNKISKEKGIPIRYIPMTTPEYCDELQVSGTSLYGPRDFVQMYMNATYVITNTFHGVVFSMIMQKPFIVLRREKGNIWKQNENRIYNILAKAGIENLYQDIESFITIPEINYSLVEANLSELINSSKKYLNSIIK</sequence>
<protein>
    <recommendedName>
        <fullName evidence="1">Polysaccharide pyruvyl transferase domain-containing protein</fullName>
    </recommendedName>
</protein>
<dbReference type="RefSeq" id="WP_009128405.1">
    <property type="nucleotide sequence ID" value="NZ_JH992940.1"/>
</dbReference>
<dbReference type="AlphaFoldDB" id="K9E4D0"/>
<evidence type="ECO:0000313" key="2">
    <source>
        <dbReference type="EMBL" id="EKU91889.1"/>
    </source>
</evidence>
<dbReference type="Pfam" id="PF04230">
    <property type="entry name" value="PS_pyruv_trans"/>
    <property type="match status" value="1"/>
</dbReference>